<dbReference type="Pfam" id="PF03965">
    <property type="entry name" value="Penicillinase_R"/>
    <property type="match status" value="1"/>
</dbReference>
<keyword evidence="3" id="KW-0238">DNA-binding</keyword>
<evidence type="ECO:0000313" key="6">
    <source>
        <dbReference type="Proteomes" id="UP000649345"/>
    </source>
</evidence>
<dbReference type="RefSeq" id="WP_186873513.1">
    <property type="nucleotide sequence ID" value="NZ_JACOOR010000005.1"/>
</dbReference>
<gene>
    <name evidence="5" type="ORF">H8S44_09805</name>
</gene>
<keyword evidence="6" id="KW-1185">Reference proteome</keyword>
<comment type="similarity">
    <text evidence="1">Belongs to the BlaI transcriptional regulatory family.</text>
</comment>
<keyword evidence="4" id="KW-0804">Transcription</keyword>
<comment type="caution">
    <text evidence="5">The sequence shown here is derived from an EMBL/GenBank/DDBJ whole genome shotgun (WGS) entry which is preliminary data.</text>
</comment>
<evidence type="ECO:0000256" key="2">
    <source>
        <dbReference type="ARBA" id="ARBA00023015"/>
    </source>
</evidence>
<dbReference type="PIRSF" id="PIRSF019455">
    <property type="entry name" value="CopR_AtkY"/>
    <property type="match status" value="1"/>
</dbReference>
<dbReference type="EMBL" id="JACOOR010000005">
    <property type="protein sequence ID" value="MBC5660066.1"/>
    <property type="molecule type" value="Genomic_DNA"/>
</dbReference>
<dbReference type="InterPro" id="IPR036388">
    <property type="entry name" value="WH-like_DNA-bd_sf"/>
</dbReference>
<reference evidence="5" key="1">
    <citation type="submission" date="2020-08" db="EMBL/GenBank/DDBJ databases">
        <title>Genome public.</title>
        <authorList>
            <person name="Liu C."/>
            <person name="Sun Q."/>
        </authorList>
    </citation>
    <scope>NUCLEOTIDE SEQUENCE</scope>
    <source>
        <strain evidence="5">NSJ-68</strain>
    </source>
</reference>
<protein>
    <submittedName>
        <fullName evidence="5">BlaI/MecI/CopY family transcriptional regulator</fullName>
    </submittedName>
</protein>
<dbReference type="AlphaFoldDB" id="A0A923LCG0"/>
<evidence type="ECO:0000313" key="5">
    <source>
        <dbReference type="EMBL" id="MBC5660066.1"/>
    </source>
</evidence>
<organism evidence="5 6">
    <name type="scientific">Anaerosacchariphilus hominis</name>
    <dbReference type="NCBI Taxonomy" id="2763017"/>
    <lineage>
        <taxon>Bacteria</taxon>
        <taxon>Bacillati</taxon>
        <taxon>Bacillota</taxon>
        <taxon>Clostridia</taxon>
        <taxon>Lachnospirales</taxon>
        <taxon>Lachnospiraceae</taxon>
        <taxon>Anaerosacchariphilus</taxon>
    </lineage>
</organism>
<dbReference type="GO" id="GO:0003677">
    <property type="term" value="F:DNA binding"/>
    <property type="evidence" value="ECO:0007669"/>
    <property type="project" value="UniProtKB-KW"/>
</dbReference>
<accession>A0A923LCG0</accession>
<dbReference type="Gene3D" id="1.10.10.10">
    <property type="entry name" value="Winged helix-like DNA-binding domain superfamily/Winged helix DNA-binding domain"/>
    <property type="match status" value="1"/>
</dbReference>
<name>A0A923LCG0_9FIRM</name>
<evidence type="ECO:0000256" key="4">
    <source>
        <dbReference type="ARBA" id="ARBA00023163"/>
    </source>
</evidence>
<keyword evidence="2" id="KW-0805">Transcription regulation</keyword>
<dbReference type="InterPro" id="IPR005650">
    <property type="entry name" value="BlaI_family"/>
</dbReference>
<proteinExistence type="inferred from homology"/>
<dbReference type="Gene3D" id="1.10.4040.10">
    <property type="entry name" value="Penicillinase repressor domain"/>
    <property type="match status" value="1"/>
</dbReference>
<evidence type="ECO:0000256" key="1">
    <source>
        <dbReference type="ARBA" id="ARBA00011046"/>
    </source>
</evidence>
<dbReference type="Proteomes" id="UP000649345">
    <property type="component" value="Unassembled WGS sequence"/>
</dbReference>
<dbReference type="SUPFAM" id="SSF46785">
    <property type="entry name" value="Winged helix' DNA-binding domain"/>
    <property type="match status" value="1"/>
</dbReference>
<dbReference type="InterPro" id="IPR036390">
    <property type="entry name" value="WH_DNA-bd_sf"/>
</dbReference>
<sequence length="123" mass="14534">MEELKLYDAEYRLLEIVWELEPLTSTELYKACLPRLGWKKSTTYTVLRKLCERGILKNEDSRVTALVKKEDVQRYESQAVVERWFDHSLPGFVTAFLGEKKLSRKEAEELKKLIDSYQEEEEG</sequence>
<evidence type="ECO:0000256" key="3">
    <source>
        <dbReference type="ARBA" id="ARBA00023125"/>
    </source>
</evidence>
<dbReference type="GO" id="GO:0045892">
    <property type="term" value="P:negative regulation of DNA-templated transcription"/>
    <property type="evidence" value="ECO:0007669"/>
    <property type="project" value="InterPro"/>
</dbReference>